<protein>
    <submittedName>
        <fullName evidence="9">DMT family transporter</fullName>
    </submittedName>
</protein>
<feature type="transmembrane region" description="Helical" evidence="7">
    <location>
        <begin position="183"/>
        <end position="204"/>
    </location>
</feature>
<dbReference type="InterPro" id="IPR000620">
    <property type="entry name" value="EamA_dom"/>
</dbReference>
<keyword evidence="4 7" id="KW-0812">Transmembrane</keyword>
<evidence type="ECO:0000256" key="4">
    <source>
        <dbReference type="ARBA" id="ARBA00022692"/>
    </source>
</evidence>
<reference evidence="9" key="2">
    <citation type="journal article" date="2021" name="PeerJ">
        <title>Extensive microbial diversity within the chicken gut microbiome revealed by metagenomics and culture.</title>
        <authorList>
            <person name="Gilroy R."/>
            <person name="Ravi A."/>
            <person name="Getino M."/>
            <person name="Pursley I."/>
            <person name="Horton D.L."/>
            <person name="Alikhan N.F."/>
            <person name="Baker D."/>
            <person name="Gharbi K."/>
            <person name="Hall N."/>
            <person name="Watson M."/>
            <person name="Adriaenssens E.M."/>
            <person name="Foster-Nyarko E."/>
            <person name="Jarju S."/>
            <person name="Secka A."/>
            <person name="Antonio M."/>
            <person name="Oren A."/>
            <person name="Chaudhuri R.R."/>
            <person name="La Ragione R."/>
            <person name="Hildebrand F."/>
            <person name="Pallen M.J."/>
        </authorList>
    </citation>
    <scope>NUCLEOTIDE SEQUENCE</scope>
    <source>
        <strain evidence="9">11300</strain>
    </source>
</reference>
<evidence type="ECO:0000256" key="3">
    <source>
        <dbReference type="ARBA" id="ARBA00022475"/>
    </source>
</evidence>
<feature type="transmembrane region" description="Helical" evidence="7">
    <location>
        <begin position="38"/>
        <end position="60"/>
    </location>
</feature>
<dbReference type="GO" id="GO:0005886">
    <property type="term" value="C:plasma membrane"/>
    <property type="evidence" value="ECO:0007669"/>
    <property type="project" value="UniProtKB-SubCell"/>
</dbReference>
<dbReference type="SUPFAM" id="SSF103481">
    <property type="entry name" value="Multidrug resistance efflux transporter EmrE"/>
    <property type="match status" value="2"/>
</dbReference>
<feature type="transmembrane region" description="Helical" evidence="7">
    <location>
        <begin position="152"/>
        <end position="171"/>
    </location>
</feature>
<evidence type="ECO:0000259" key="8">
    <source>
        <dbReference type="Pfam" id="PF00892"/>
    </source>
</evidence>
<gene>
    <name evidence="9" type="ORF">IAD16_00395</name>
</gene>
<feature type="transmembrane region" description="Helical" evidence="7">
    <location>
        <begin position="97"/>
        <end position="116"/>
    </location>
</feature>
<evidence type="ECO:0000256" key="5">
    <source>
        <dbReference type="ARBA" id="ARBA00022989"/>
    </source>
</evidence>
<comment type="subcellular location">
    <subcellularLocation>
        <location evidence="1">Cell membrane</location>
        <topology evidence="1">Multi-pass membrane protein</topology>
    </subcellularLocation>
</comment>
<comment type="caution">
    <text evidence="9">The sequence shown here is derived from an EMBL/GenBank/DDBJ whole genome shotgun (WGS) entry which is preliminary data.</text>
</comment>
<feature type="domain" description="EamA" evidence="8">
    <location>
        <begin position="148"/>
        <end position="283"/>
    </location>
</feature>
<organism evidence="9 10">
    <name type="scientific">Candidatus Fimisoma avicola</name>
    <dbReference type="NCBI Taxonomy" id="2840826"/>
    <lineage>
        <taxon>Bacteria</taxon>
        <taxon>Bacillati</taxon>
        <taxon>Bacillota</taxon>
        <taxon>Clostridia</taxon>
        <taxon>Eubacteriales</taxon>
        <taxon>Candidatus Fimisoma</taxon>
    </lineage>
</organism>
<dbReference type="PANTHER" id="PTHR42920">
    <property type="entry name" value="OS03G0707200 PROTEIN-RELATED"/>
    <property type="match status" value="1"/>
</dbReference>
<proteinExistence type="inferred from homology"/>
<dbReference type="InterPro" id="IPR037185">
    <property type="entry name" value="EmrE-like"/>
</dbReference>
<evidence type="ECO:0000256" key="6">
    <source>
        <dbReference type="ARBA" id="ARBA00023136"/>
    </source>
</evidence>
<feature type="transmembrane region" description="Helical" evidence="7">
    <location>
        <begin position="266"/>
        <end position="284"/>
    </location>
</feature>
<dbReference type="PANTHER" id="PTHR42920:SF5">
    <property type="entry name" value="EAMA DOMAIN-CONTAINING PROTEIN"/>
    <property type="match status" value="1"/>
</dbReference>
<keyword evidence="5 7" id="KW-1133">Transmembrane helix</keyword>
<evidence type="ECO:0000256" key="7">
    <source>
        <dbReference type="SAM" id="Phobius"/>
    </source>
</evidence>
<dbReference type="EMBL" id="DVMO01000006">
    <property type="protein sequence ID" value="HIU26824.1"/>
    <property type="molecule type" value="Genomic_DNA"/>
</dbReference>
<feature type="transmembrane region" description="Helical" evidence="7">
    <location>
        <begin position="240"/>
        <end position="260"/>
    </location>
</feature>
<evidence type="ECO:0000256" key="1">
    <source>
        <dbReference type="ARBA" id="ARBA00004651"/>
    </source>
</evidence>
<feature type="transmembrane region" description="Helical" evidence="7">
    <location>
        <begin position="12"/>
        <end position="32"/>
    </location>
</feature>
<feature type="transmembrane region" description="Helical" evidence="7">
    <location>
        <begin position="123"/>
        <end position="140"/>
    </location>
</feature>
<evidence type="ECO:0000313" key="10">
    <source>
        <dbReference type="Proteomes" id="UP000824091"/>
    </source>
</evidence>
<feature type="transmembrane region" description="Helical" evidence="7">
    <location>
        <begin position="72"/>
        <end position="91"/>
    </location>
</feature>
<accession>A0A9D1I278</accession>
<name>A0A9D1I278_9FIRM</name>
<dbReference type="AlphaFoldDB" id="A0A9D1I278"/>
<dbReference type="InterPro" id="IPR051258">
    <property type="entry name" value="Diverse_Substrate_Transporter"/>
</dbReference>
<reference evidence="9" key="1">
    <citation type="submission" date="2020-10" db="EMBL/GenBank/DDBJ databases">
        <authorList>
            <person name="Gilroy R."/>
        </authorList>
    </citation>
    <scope>NUCLEOTIDE SEQUENCE</scope>
    <source>
        <strain evidence="9">11300</strain>
    </source>
</reference>
<comment type="similarity">
    <text evidence="2">Belongs to the EamA transporter family.</text>
</comment>
<sequence>MERPNRQTGANLILVLVAAIWGGGFIAGKMALTDMEPFAVIAFRYCAGAILCAVFLFKRIRAASFDLIKKGVLIGLIQVTGQAVQLIGLQYTTSANQSFLCSSYVAFVPFISWILIGKRPQARAFIAGLAALGGIGLISLNGSLEIGMGDSLSVLFAVLFGLQIVAVGIFADENTDVFAMSFFQMLTAGLVGLGGCAVLGQWTLPGGTESWTGITYLAVLNTFVAFLAQNWAQKYARDTTAALLMSLESLFGFLFSVLYYHETITVRFLLGSVLCFGAVLLNTIGKKEAASETD</sequence>
<keyword evidence="3" id="KW-1003">Cell membrane</keyword>
<evidence type="ECO:0000313" key="9">
    <source>
        <dbReference type="EMBL" id="HIU26824.1"/>
    </source>
</evidence>
<dbReference type="Pfam" id="PF00892">
    <property type="entry name" value="EamA"/>
    <property type="match status" value="2"/>
</dbReference>
<dbReference type="Proteomes" id="UP000824091">
    <property type="component" value="Unassembled WGS sequence"/>
</dbReference>
<keyword evidence="6 7" id="KW-0472">Membrane</keyword>
<feature type="transmembrane region" description="Helical" evidence="7">
    <location>
        <begin position="210"/>
        <end position="228"/>
    </location>
</feature>
<evidence type="ECO:0000256" key="2">
    <source>
        <dbReference type="ARBA" id="ARBA00007362"/>
    </source>
</evidence>
<feature type="domain" description="EamA" evidence="8">
    <location>
        <begin position="11"/>
        <end position="139"/>
    </location>
</feature>